<evidence type="ECO:0000256" key="1">
    <source>
        <dbReference type="SAM" id="MobiDB-lite"/>
    </source>
</evidence>
<dbReference type="RefSeq" id="WP_236095902.1">
    <property type="nucleotide sequence ID" value="NZ_JTHE03000088.1"/>
</dbReference>
<name>A0ABD4T5P0_9CYAN</name>
<feature type="transmembrane region" description="Helical" evidence="2">
    <location>
        <begin position="37"/>
        <end position="58"/>
    </location>
</feature>
<feature type="region of interest" description="Disordered" evidence="1">
    <location>
        <begin position="1"/>
        <end position="22"/>
    </location>
</feature>
<keyword evidence="2" id="KW-0812">Transmembrane</keyword>
<dbReference type="PANTHER" id="PTHR37185">
    <property type="entry name" value="MEMBRANE PROTEIN"/>
    <property type="match status" value="1"/>
</dbReference>
<comment type="caution">
    <text evidence="3">The sequence shown here is derived from an EMBL/GenBank/DDBJ whole genome shotgun (WGS) entry which is preliminary data.</text>
</comment>
<sequence>MTEFEFEAQEDPTAEADDWMVGGPEPTMPPHIGEKTATALVTVETAFLASTTALIWLINTYVPTGPLLRMFFPLPIALAYLRWGKRAAWMTAVVAALLLSVLMGPPRSVQFFLPYGILGVILGGCWRSQRGWAHSMGWGVLISALGLFFQIFLLSLLLATNVWLYLNQQVTGILDWLFIKLNLLINPDLWVVQLFAVGLIFVNATLYLLLVHLVASLLFERLKYPIPDPPPWLQAILED</sequence>
<proteinExistence type="predicted"/>
<keyword evidence="2" id="KW-1133">Transmembrane helix</keyword>
<feature type="transmembrane region" description="Helical" evidence="2">
    <location>
        <begin position="140"/>
        <end position="166"/>
    </location>
</feature>
<feature type="transmembrane region" description="Helical" evidence="2">
    <location>
        <begin position="190"/>
        <end position="219"/>
    </location>
</feature>
<dbReference type="EMBL" id="JTHE03000088">
    <property type="protein sequence ID" value="MCM1984096.1"/>
    <property type="molecule type" value="Genomic_DNA"/>
</dbReference>
<gene>
    <name evidence="3" type="ORF">QQ91_0014830</name>
</gene>
<organism evidence="3 4">
    <name type="scientific">Lyngbya confervoides BDU141951</name>
    <dbReference type="NCBI Taxonomy" id="1574623"/>
    <lineage>
        <taxon>Bacteria</taxon>
        <taxon>Bacillati</taxon>
        <taxon>Cyanobacteriota</taxon>
        <taxon>Cyanophyceae</taxon>
        <taxon>Oscillatoriophycideae</taxon>
        <taxon>Oscillatoriales</taxon>
        <taxon>Microcoleaceae</taxon>
        <taxon>Lyngbya</taxon>
    </lineage>
</organism>
<dbReference type="PANTHER" id="PTHR37185:SF3">
    <property type="entry name" value="MEMBRANE PROTEIN"/>
    <property type="match status" value="1"/>
</dbReference>
<dbReference type="InterPro" id="IPR018710">
    <property type="entry name" value="DUF2232"/>
</dbReference>
<protein>
    <submittedName>
        <fullName evidence="3">DUF2232 domain-containing protein</fullName>
    </submittedName>
</protein>
<dbReference type="AlphaFoldDB" id="A0ABD4T5P0"/>
<keyword evidence="4" id="KW-1185">Reference proteome</keyword>
<feature type="transmembrane region" description="Helical" evidence="2">
    <location>
        <begin position="88"/>
        <end position="105"/>
    </location>
</feature>
<evidence type="ECO:0000313" key="3">
    <source>
        <dbReference type="EMBL" id="MCM1984096.1"/>
    </source>
</evidence>
<keyword evidence="2" id="KW-0472">Membrane</keyword>
<evidence type="ECO:0000313" key="4">
    <source>
        <dbReference type="Proteomes" id="UP000031561"/>
    </source>
</evidence>
<dbReference type="Proteomes" id="UP000031561">
    <property type="component" value="Unassembled WGS sequence"/>
</dbReference>
<dbReference type="Pfam" id="PF09991">
    <property type="entry name" value="DUF2232"/>
    <property type="match status" value="1"/>
</dbReference>
<feature type="compositionally biased region" description="Acidic residues" evidence="1">
    <location>
        <begin position="1"/>
        <end position="18"/>
    </location>
</feature>
<accession>A0ABD4T5P0</accession>
<feature type="transmembrane region" description="Helical" evidence="2">
    <location>
        <begin position="111"/>
        <end position="128"/>
    </location>
</feature>
<reference evidence="3 4" key="1">
    <citation type="journal article" date="2015" name="Genome Announc.">
        <title>Draft Genome Sequence of Filamentous Marine Cyanobacterium Lyngbya confervoides Strain BDU141951.</title>
        <authorList>
            <person name="Chandrababunaidu M.M."/>
            <person name="Sen D."/>
            <person name="Tripathy S."/>
        </authorList>
    </citation>
    <scope>NUCLEOTIDE SEQUENCE [LARGE SCALE GENOMIC DNA]</scope>
    <source>
        <strain evidence="3 4">BDU141951</strain>
    </source>
</reference>
<evidence type="ECO:0000256" key="2">
    <source>
        <dbReference type="SAM" id="Phobius"/>
    </source>
</evidence>